<feature type="region of interest" description="Disordered" evidence="1">
    <location>
        <begin position="423"/>
        <end position="480"/>
    </location>
</feature>
<evidence type="ECO:0000313" key="4">
    <source>
        <dbReference type="Proteomes" id="UP000799324"/>
    </source>
</evidence>
<feature type="region of interest" description="Disordered" evidence="1">
    <location>
        <begin position="23"/>
        <end position="81"/>
    </location>
</feature>
<organism evidence="3 4">
    <name type="scientific">Lophiostoma macrostomum CBS 122681</name>
    <dbReference type="NCBI Taxonomy" id="1314788"/>
    <lineage>
        <taxon>Eukaryota</taxon>
        <taxon>Fungi</taxon>
        <taxon>Dikarya</taxon>
        <taxon>Ascomycota</taxon>
        <taxon>Pezizomycotina</taxon>
        <taxon>Dothideomycetes</taxon>
        <taxon>Pleosporomycetidae</taxon>
        <taxon>Pleosporales</taxon>
        <taxon>Lophiostomataceae</taxon>
        <taxon>Lophiostoma</taxon>
    </lineage>
</organism>
<dbReference type="Pfam" id="PF09350">
    <property type="entry name" value="DJC28_CD"/>
    <property type="match status" value="1"/>
</dbReference>
<feature type="domain" description="DnaJ homologue subfamily C member 28 conserved" evidence="2">
    <location>
        <begin position="263"/>
        <end position="332"/>
    </location>
</feature>
<dbReference type="InterPro" id="IPR018961">
    <property type="entry name" value="DnaJ_homolog_subfam-C_membr-28"/>
</dbReference>
<evidence type="ECO:0000256" key="1">
    <source>
        <dbReference type="SAM" id="MobiDB-lite"/>
    </source>
</evidence>
<feature type="compositionally biased region" description="Basic and acidic residues" evidence="1">
    <location>
        <begin position="58"/>
        <end position="77"/>
    </location>
</feature>
<evidence type="ECO:0000313" key="3">
    <source>
        <dbReference type="EMBL" id="KAF2652654.1"/>
    </source>
</evidence>
<dbReference type="PANTHER" id="PTHR39394:SF1">
    <property type="entry name" value="DNAJ HOMOLOGUE SUBFAMILY C MEMBER 28 CONSERVED DOMAIN-CONTAINING PROTEIN"/>
    <property type="match status" value="1"/>
</dbReference>
<reference evidence="3" key="1">
    <citation type="journal article" date="2020" name="Stud. Mycol.">
        <title>101 Dothideomycetes genomes: a test case for predicting lifestyles and emergence of pathogens.</title>
        <authorList>
            <person name="Haridas S."/>
            <person name="Albert R."/>
            <person name="Binder M."/>
            <person name="Bloem J."/>
            <person name="Labutti K."/>
            <person name="Salamov A."/>
            <person name="Andreopoulos B."/>
            <person name="Baker S."/>
            <person name="Barry K."/>
            <person name="Bills G."/>
            <person name="Bluhm B."/>
            <person name="Cannon C."/>
            <person name="Castanera R."/>
            <person name="Culley D."/>
            <person name="Daum C."/>
            <person name="Ezra D."/>
            <person name="Gonzalez J."/>
            <person name="Henrissat B."/>
            <person name="Kuo A."/>
            <person name="Liang C."/>
            <person name="Lipzen A."/>
            <person name="Lutzoni F."/>
            <person name="Magnuson J."/>
            <person name="Mondo S."/>
            <person name="Nolan M."/>
            <person name="Ohm R."/>
            <person name="Pangilinan J."/>
            <person name="Park H.-J."/>
            <person name="Ramirez L."/>
            <person name="Alfaro M."/>
            <person name="Sun H."/>
            <person name="Tritt A."/>
            <person name="Yoshinaga Y."/>
            <person name="Zwiers L.-H."/>
            <person name="Turgeon B."/>
            <person name="Goodwin S."/>
            <person name="Spatafora J."/>
            <person name="Crous P."/>
            <person name="Grigoriev I."/>
        </authorList>
    </citation>
    <scope>NUCLEOTIDE SEQUENCE</scope>
    <source>
        <strain evidence="3">CBS 122681</strain>
    </source>
</reference>
<feature type="region of interest" description="Disordered" evidence="1">
    <location>
        <begin position="181"/>
        <end position="234"/>
    </location>
</feature>
<dbReference type="EMBL" id="MU004396">
    <property type="protein sequence ID" value="KAF2652654.1"/>
    <property type="molecule type" value="Genomic_DNA"/>
</dbReference>
<dbReference type="OrthoDB" id="1922282at2759"/>
<accession>A0A6A6T298</accession>
<dbReference type="PANTHER" id="PTHR39394">
    <property type="entry name" value="YALI0E31793P"/>
    <property type="match status" value="1"/>
</dbReference>
<protein>
    <recommendedName>
        <fullName evidence="2">DnaJ homologue subfamily C member 28 conserved domain-containing protein</fullName>
    </recommendedName>
</protein>
<gene>
    <name evidence="3" type="ORF">K491DRAFT_695376</name>
</gene>
<keyword evidence="4" id="KW-1185">Reference proteome</keyword>
<feature type="compositionally biased region" description="Low complexity" evidence="1">
    <location>
        <begin position="451"/>
        <end position="461"/>
    </location>
</feature>
<evidence type="ECO:0000259" key="2">
    <source>
        <dbReference type="Pfam" id="PF09350"/>
    </source>
</evidence>
<name>A0A6A6T298_9PLEO</name>
<proteinExistence type="predicted"/>
<feature type="compositionally biased region" description="Polar residues" evidence="1">
    <location>
        <begin position="427"/>
        <end position="445"/>
    </location>
</feature>
<dbReference type="Proteomes" id="UP000799324">
    <property type="component" value="Unassembled WGS sequence"/>
</dbReference>
<sequence>MPASPITIPYICARCIRAKRRIGASSAHSSIRRTPPVRTLADTAPQRQEKDDDGFVPQKHDRVEKEGQMESAAKEQDEGAMTQRLRSMSEEAIESGGRTAQKAVSEAGFNEDLKKQLEERIASANFRAEHRGAFAEAEAPSYAGRGYRDVAAAGPWSGEESIHDANLRMLNDAYKPMRVGRGARMPGPAAPPPKKIDTGRGPSRAATGTRLANARDRSGLYSSIKDSDADEAERQKRFQELKDRFSPNARSIVPGTIQGLASLANERIEDAIQRGQFKNLPRGQQIERDYTASSPFLDTTEYFMNKIIQKQEIVPPWIEKQQELVSTANKFRARLRNDWKRHAARMIASKGGTLQEQMRKAEAYARAEVRVNPPKRKNETLNAIEEDGHVSQISLSGELNIPPSSPTSTPTDKPITETVIAQKPTLADTTSPPNASSQTPTQEPAQTLEIPIPSTSPSTSDPTPPPTASPTPFRDPSWESTEHSYHTLAIADLNSKTRSYNLQAPDLAKKPYFSLQRELNACYADVAPQLAEAIQQRALAPRKVQGFGVGKGAEATVLDRLVGEKVRVRDERVERRYGFRQFWKDVWGG</sequence>
<dbReference type="AlphaFoldDB" id="A0A6A6T298"/>